<dbReference type="RefSeq" id="XP_040765942.1">
    <property type="nucleotide sequence ID" value="XM_040914030.1"/>
</dbReference>
<dbReference type="EMBL" id="KV427616">
    <property type="protein sequence ID" value="KZT08202.1"/>
    <property type="molecule type" value="Genomic_DNA"/>
</dbReference>
<reference evidence="1 2" key="1">
    <citation type="journal article" date="2016" name="Mol. Biol. Evol.">
        <title>Comparative Genomics of Early-Diverging Mushroom-Forming Fungi Provides Insights into the Origins of Lignocellulose Decay Capabilities.</title>
        <authorList>
            <person name="Nagy L.G."/>
            <person name="Riley R."/>
            <person name="Tritt A."/>
            <person name="Adam C."/>
            <person name="Daum C."/>
            <person name="Floudas D."/>
            <person name="Sun H."/>
            <person name="Yadav J.S."/>
            <person name="Pangilinan J."/>
            <person name="Larsson K.H."/>
            <person name="Matsuura K."/>
            <person name="Barry K."/>
            <person name="Labutti K."/>
            <person name="Kuo R."/>
            <person name="Ohm R.A."/>
            <person name="Bhattacharya S.S."/>
            <person name="Shirouzu T."/>
            <person name="Yoshinaga Y."/>
            <person name="Martin F.M."/>
            <person name="Grigoriev I.V."/>
            <person name="Hibbett D.S."/>
        </authorList>
    </citation>
    <scope>NUCLEOTIDE SEQUENCE [LARGE SCALE GENOMIC DNA]</scope>
    <source>
        <strain evidence="1 2">93-53</strain>
    </source>
</reference>
<name>A0A165F1Y0_9APHY</name>
<dbReference type="InParanoid" id="A0A165F1Y0"/>
<dbReference type="Proteomes" id="UP000076871">
    <property type="component" value="Unassembled WGS sequence"/>
</dbReference>
<accession>A0A165F1Y0</accession>
<keyword evidence="2" id="KW-1185">Reference proteome</keyword>
<dbReference type="GeneID" id="63831058"/>
<dbReference type="AlphaFoldDB" id="A0A165F1Y0"/>
<sequence length="149" mass="16622">MARSLFPAQSASLSAAITFLLPSFLSSISPHPRPLPLILCPRCSSNGWHRRVGAFHIAHCIYSLYGGSDMVSGCLPFHMLHRLQWVVLELGLRFEVETPPTSVLYHSTLFSGFHHPLFSNLTWSTLSAIYHMCKVSGLMKHQGTTTIRC</sequence>
<evidence type="ECO:0000313" key="1">
    <source>
        <dbReference type="EMBL" id="KZT08202.1"/>
    </source>
</evidence>
<protein>
    <submittedName>
        <fullName evidence="1">Uncharacterized protein</fullName>
    </submittedName>
</protein>
<organism evidence="1 2">
    <name type="scientific">Laetiporus sulphureus 93-53</name>
    <dbReference type="NCBI Taxonomy" id="1314785"/>
    <lineage>
        <taxon>Eukaryota</taxon>
        <taxon>Fungi</taxon>
        <taxon>Dikarya</taxon>
        <taxon>Basidiomycota</taxon>
        <taxon>Agaricomycotina</taxon>
        <taxon>Agaricomycetes</taxon>
        <taxon>Polyporales</taxon>
        <taxon>Laetiporus</taxon>
    </lineage>
</organism>
<proteinExistence type="predicted"/>
<evidence type="ECO:0000313" key="2">
    <source>
        <dbReference type="Proteomes" id="UP000076871"/>
    </source>
</evidence>
<gene>
    <name evidence="1" type="ORF">LAESUDRAFT_80628</name>
</gene>